<keyword evidence="2" id="KW-1185">Reference proteome</keyword>
<comment type="caution">
    <text evidence="1">The sequence shown here is derived from an EMBL/GenBank/DDBJ whole genome shotgun (WGS) entry which is preliminary data.</text>
</comment>
<proteinExistence type="predicted"/>
<dbReference type="EMBL" id="CACRXK020004847">
    <property type="protein sequence ID" value="CAB4004260.1"/>
    <property type="molecule type" value="Genomic_DNA"/>
</dbReference>
<gene>
    <name evidence="1" type="ORF">PACLA_8A089320</name>
</gene>
<evidence type="ECO:0000313" key="2">
    <source>
        <dbReference type="Proteomes" id="UP001152795"/>
    </source>
</evidence>
<accession>A0A7D9E9X9</accession>
<protein>
    <submittedName>
        <fullName evidence="1">Uncharacterized protein</fullName>
    </submittedName>
</protein>
<dbReference type="Proteomes" id="UP001152795">
    <property type="component" value="Unassembled WGS sequence"/>
</dbReference>
<sequence length="128" mass="14830">FSELKIKNETSLEPVRDGCCYYNVTIRWEVESFNRTHAPSFKIWLTINGEIIRNISILESTASNETWFEYTFIRLLPVKYYIAHIEGYISTQNVTSYASVSFDIKRAIFYKGIRALTLQQATENGITA</sequence>
<reference evidence="1" key="1">
    <citation type="submission" date="2020-04" db="EMBL/GenBank/DDBJ databases">
        <authorList>
            <person name="Alioto T."/>
            <person name="Alioto T."/>
            <person name="Gomez Garrido J."/>
        </authorList>
    </citation>
    <scope>NUCLEOTIDE SEQUENCE</scope>
    <source>
        <strain evidence="1">A484AB</strain>
    </source>
</reference>
<name>A0A7D9E9X9_PARCT</name>
<feature type="non-terminal residue" evidence="1">
    <location>
        <position position="1"/>
    </location>
</feature>
<organism evidence="1 2">
    <name type="scientific">Paramuricea clavata</name>
    <name type="common">Red gorgonian</name>
    <name type="synonym">Violescent sea-whip</name>
    <dbReference type="NCBI Taxonomy" id="317549"/>
    <lineage>
        <taxon>Eukaryota</taxon>
        <taxon>Metazoa</taxon>
        <taxon>Cnidaria</taxon>
        <taxon>Anthozoa</taxon>
        <taxon>Octocorallia</taxon>
        <taxon>Malacalcyonacea</taxon>
        <taxon>Plexauridae</taxon>
        <taxon>Paramuricea</taxon>
    </lineage>
</organism>
<evidence type="ECO:0000313" key="1">
    <source>
        <dbReference type="EMBL" id="CAB4004260.1"/>
    </source>
</evidence>
<dbReference type="AlphaFoldDB" id="A0A7D9E9X9"/>
<feature type="non-terminal residue" evidence="1">
    <location>
        <position position="128"/>
    </location>
</feature>